<dbReference type="Proteomes" id="UP000182944">
    <property type="component" value="Unassembled WGS sequence"/>
</dbReference>
<reference evidence="3" key="1">
    <citation type="submission" date="2016-10" db="EMBL/GenBank/DDBJ databases">
        <authorList>
            <person name="Varghese N."/>
            <person name="Submissions S."/>
        </authorList>
    </citation>
    <scope>NUCLEOTIDE SEQUENCE [LARGE SCALE GENOMIC DNA]</scope>
    <source>
        <strain evidence="3">DSM 29303</strain>
    </source>
</reference>
<dbReference type="RefSeq" id="WP_074826475.1">
    <property type="nucleotide sequence ID" value="NZ_FNNA01000002.1"/>
</dbReference>
<keyword evidence="2" id="KW-0808">Transferase</keyword>
<dbReference type="OrthoDB" id="7516877at2"/>
<sequence>MKFWWLLESARLAAEIAAVEALAGDEGWFDLERWRFHEKMFCAEGVLTAHGHRYPVRLIYPDQYPEVPAWVEPQGEARWSAHQYGTGTLCLELRPDNWNAAATGADVLRSAYNLLSIENPLGGGEARAPSAHDIGELQAYGWWEFPVLIGAACLARIRDGAAVGLNAVRWFAHDDLWPIMIHDEADRSLMQRPPDADFYSWRTAIPVYVSENPPPAPRALDRAGLVRAAAFDFMTAAIVEASTAAVVIFRAGEQVEIFHLTEDGGTFRRHVLVLPDELGARSARAEGAMSKRVTIVGTGSVGSKIAETLLRSGVHHLTLVDGDVMLPGNLERHVLDWRDVGFRKVHGLRRHLLHIVPGADIQVIDTNLNWQRSAKTHAWQVEVLSGGDVILDATGDPATSLFLAAVAEANGRAFVSVEVFEGGIGAAIATCIAPRDPPFVEGRATFLAWCDAQGIKPPGAGTRRYEMLDAGGEPIVADDAAVTMTAGHGARTILDILDGSPTSPDSAWLLLGYRKEWLFDGHGHTIRLNVGERGERTAPEEVPEAISFAVNLYKERANEGGAGG</sequence>
<dbReference type="GO" id="GO:0016779">
    <property type="term" value="F:nucleotidyltransferase activity"/>
    <property type="evidence" value="ECO:0007669"/>
    <property type="project" value="UniProtKB-KW"/>
</dbReference>
<dbReference type="GO" id="GO:0061503">
    <property type="term" value="F:tRNA threonylcarbamoyladenosine dehydratase"/>
    <property type="evidence" value="ECO:0007669"/>
    <property type="project" value="TreeGrafter"/>
</dbReference>
<dbReference type="InterPro" id="IPR016135">
    <property type="entry name" value="UBQ-conjugating_enzyme/RWD"/>
</dbReference>
<evidence type="ECO:0000313" key="2">
    <source>
        <dbReference type="EMBL" id="SDW93326.1"/>
    </source>
</evidence>
<dbReference type="Gene3D" id="3.10.110.10">
    <property type="entry name" value="Ubiquitin Conjugating Enzyme"/>
    <property type="match status" value="1"/>
</dbReference>
<dbReference type="GO" id="GO:0061504">
    <property type="term" value="P:cyclic threonylcarbamoyladenosine biosynthetic process"/>
    <property type="evidence" value="ECO:0007669"/>
    <property type="project" value="TreeGrafter"/>
</dbReference>
<keyword evidence="3" id="KW-1185">Reference proteome</keyword>
<dbReference type="EMBL" id="FNNA01000002">
    <property type="protein sequence ID" value="SDW93326.1"/>
    <property type="molecule type" value="Genomic_DNA"/>
</dbReference>
<proteinExistence type="predicted"/>
<dbReference type="InterPro" id="IPR035985">
    <property type="entry name" value="Ubiquitin-activating_enz"/>
</dbReference>
<gene>
    <name evidence="2" type="ORF">SAMN05444276_102545</name>
</gene>
<dbReference type="PANTHER" id="PTHR43267">
    <property type="entry name" value="TRNA THREONYLCARBAMOYLADENOSINE DEHYDRATASE"/>
    <property type="match status" value="1"/>
</dbReference>
<dbReference type="SUPFAM" id="SSF54495">
    <property type="entry name" value="UBC-like"/>
    <property type="match status" value="1"/>
</dbReference>
<dbReference type="Gene3D" id="3.40.50.720">
    <property type="entry name" value="NAD(P)-binding Rossmann-like Domain"/>
    <property type="match status" value="1"/>
</dbReference>
<dbReference type="STRING" id="1545044.SAMN05444276_102545"/>
<organism evidence="2 3">
    <name type="scientific">Paracoccus sanguinis</name>
    <dbReference type="NCBI Taxonomy" id="1545044"/>
    <lineage>
        <taxon>Bacteria</taxon>
        <taxon>Pseudomonadati</taxon>
        <taxon>Pseudomonadota</taxon>
        <taxon>Alphaproteobacteria</taxon>
        <taxon>Rhodobacterales</taxon>
        <taxon>Paracoccaceae</taxon>
        <taxon>Paracoccus</taxon>
    </lineage>
</organism>
<dbReference type="Pfam" id="PF00899">
    <property type="entry name" value="ThiF"/>
    <property type="match status" value="1"/>
</dbReference>
<protein>
    <submittedName>
        <fullName evidence="2">Molybdopterin or thiamine biosynthesis adenylyltransferase</fullName>
    </submittedName>
</protein>
<dbReference type="InterPro" id="IPR000594">
    <property type="entry name" value="ThiF_NAD_FAD-bd"/>
</dbReference>
<keyword evidence="2" id="KW-0548">Nucleotidyltransferase</keyword>
<dbReference type="AlphaFoldDB" id="A0A1H2XKR3"/>
<feature type="domain" description="THIF-type NAD/FAD binding fold" evidence="1">
    <location>
        <begin position="290"/>
        <end position="420"/>
    </location>
</feature>
<evidence type="ECO:0000313" key="3">
    <source>
        <dbReference type="Proteomes" id="UP000182944"/>
    </source>
</evidence>
<dbReference type="GO" id="GO:0008641">
    <property type="term" value="F:ubiquitin-like modifier activating enzyme activity"/>
    <property type="evidence" value="ECO:0007669"/>
    <property type="project" value="InterPro"/>
</dbReference>
<dbReference type="CDD" id="cd00195">
    <property type="entry name" value="UBCc_UEV"/>
    <property type="match status" value="1"/>
</dbReference>
<accession>A0A1H2XKR3</accession>
<dbReference type="SUPFAM" id="SSF69572">
    <property type="entry name" value="Activating enzymes of the ubiquitin-like proteins"/>
    <property type="match status" value="1"/>
</dbReference>
<dbReference type="InterPro" id="IPR045886">
    <property type="entry name" value="ThiF/MoeB/HesA"/>
</dbReference>
<evidence type="ECO:0000259" key="1">
    <source>
        <dbReference type="Pfam" id="PF00899"/>
    </source>
</evidence>
<dbReference type="PANTHER" id="PTHR43267:SF1">
    <property type="entry name" value="TRNA THREONYLCARBAMOYLADENOSINE DEHYDRATASE"/>
    <property type="match status" value="1"/>
</dbReference>
<name>A0A1H2XKR3_9RHOB</name>